<dbReference type="InterPro" id="IPR029442">
    <property type="entry name" value="GyrI-like"/>
</dbReference>
<proteinExistence type="predicted"/>
<feature type="domain" description="HTH araC/xylS-type" evidence="1">
    <location>
        <begin position="1"/>
        <end position="28"/>
    </location>
</feature>
<dbReference type="SMART" id="SM00871">
    <property type="entry name" value="AraC_E_bind"/>
    <property type="match status" value="1"/>
</dbReference>
<dbReference type="SUPFAM" id="SSF55136">
    <property type="entry name" value="Probable bacterial effector-binding domain"/>
    <property type="match status" value="1"/>
</dbReference>
<dbReference type="PROSITE" id="PS01124">
    <property type="entry name" value="HTH_ARAC_FAMILY_2"/>
    <property type="match status" value="1"/>
</dbReference>
<dbReference type="InterPro" id="IPR011256">
    <property type="entry name" value="Reg_factor_effector_dom_sf"/>
</dbReference>
<organism evidence="2 3">
    <name type="scientific">Oleispira antarctica</name>
    <dbReference type="NCBI Taxonomy" id="188908"/>
    <lineage>
        <taxon>Bacteria</taxon>
        <taxon>Pseudomonadati</taxon>
        <taxon>Pseudomonadota</taxon>
        <taxon>Gammaproteobacteria</taxon>
        <taxon>Oceanospirillales</taxon>
        <taxon>Oceanospirillaceae</taxon>
        <taxon>Oleispira</taxon>
    </lineage>
</organism>
<evidence type="ECO:0000313" key="3">
    <source>
        <dbReference type="Proteomes" id="UP000227088"/>
    </source>
</evidence>
<gene>
    <name evidence="2" type="ORF">A9R00_09545</name>
</gene>
<evidence type="ECO:0000259" key="1">
    <source>
        <dbReference type="PROSITE" id="PS01124"/>
    </source>
</evidence>
<dbReference type="Pfam" id="PF06445">
    <property type="entry name" value="GyrI-like"/>
    <property type="match status" value="1"/>
</dbReference>
<dbReference type="InterPro" id="IPR050908">
    <property type="entry name" value="SmbC-like"/>
</dbReference>
<dbReference type="AlphaFoldDB" id="A0A1Y5HWL8"/>
<feature type="non-terminal residue" evidence="2">
    <location>
        <position position="1"/>
    </location>
</feature>
<dbReference type="EMBL" id="MABE01000554">
    <property type="protein sequence ID" value="OUS39472.1"/>
    <property type="molecule type" value="Genomic_DNA"/>
</dbReference>
<dbReference type="Gene3D" id="1.10.10.60">
    <property type="entry name" value="Homeodomain-like"/>
    <property type="match status" value="1"/>
</dbReference>
<dbReference type="GO" id="GO:0043565">
    <property type="term" value="F:sequence-specific DNA binding"/>
    <property type="evidence" value="ECO:0007669"/>
    <property type="project" value="InterPro"/>
</dbReference>
<dbReference type="PANTHER" id="PTHR40055">
    <property type="entry name" value="TRANSCRIPTIONAL REGULATOR YGIV-RELATED"/>
    <property type="match status" value="1"/>
</dbReference>
<name>A0A1Y5HWL8_OLEAN</name>
<dbReference type="InterPro" id="IPR018060">
    <property type="entry name" value="HTH_AraC"/>
</dbReference>
<protein>
    <recommendedName>
        <fullName evidence="1">HTH araC/xylS-type domain-containing protein</fullName>
    </recommendedName>
</protein>
<dbReference type="GO" id="GO:0003700">
    <property type="term" value="F:DNA-binding transcription factor activity"/>
    <property type="evidence" value="ECO:0007669"/>
    <property type="project" value="InterPro"/>
</dbReference>
<dbReference type="Gene3D" id="3.20.80.10">
    <property type="entry name" value="Regulatory factor, effector binding domain"/>
    <property type="match status" value="1"/>
</dbReference>
<reference evidence="3" key="1">
    <citation type="journal article" date="2017" name="Proc. Natl. Acad. Sci. U.S.A.">
        <title>Simulation of Deepwater Horizon oil plume reveals substrate specialization within a complex community of hydrocarbon degraders.</title>
        <authorList>
            <person name="Hu P."/>
            <person name="Dubinsky E.A."/>
            <person name="Probst A.J."/>
            <person name="Wang J."/>
            <person name="Sieber C.M.K."/>
            <person name="Tom L.M."/>
            <person name="Gardinali P."/>
            <person name="Banfield J.F."/>
            <person name="Atlas R.M."/>
            <person name="Andersen G.L."/>
        </authorList>
    </citation>
    <scope>NUCLEOTIDE SEQUENCE [LARGE SCALE GENOMIC DNA]</scope>
</reference>
<comment type="caution">
    <text evidence="2">The sequence shown here is derived from an EMBL/GenBank/DDBJ whole genome shotgun (WGS) entry which is preliminary data.</text>
</comment>
<dbReference type="PANTHER" id="PTHR40055:SF1">
    <property type="entry name" value="TRANSCRIPTIONAL REGULATOR YGIV-RELATED"/>
    <property type="match status" value="1"/>
</dbReference>
<evidence type="ECO:0000313" key="2">
    <source>
        <dbReference type="EMBL" id="OUS39472.1"/>
    </source>
</evidence>
<dbReference type="Proteomes" id="UP000227088">
    <property type="component" value="Unassembled WGS sequence"/>
</dbReference>
<dbReference type="InterPro" id="IPR010499">
    <property type="entry name" value="AraC_E-bd"/>
</dbReference>
<sequence>NCGYSSQANFAKAFGAYFGFTASAYRNYQVLTNSKNGKLSSKIGKTLQPQQLYHGTLTEQDRVLVKQQCQSIGIVNVQEAHYCYVASTKGYSLEGIAQAWEQLKELLASENIPLYQQNRSVAFCRDNHFLTPMEQCRYEAGYRVDDPQPLIDKGIGVHTLQAGKYLSACYKGKMSELRHPFYLWLFGEWVPHNKILLASKMVVERYHEVDMENDFIHHEILVKVF</sequence>
<accession>A0A1Y5HWL8</accession>